<dbReference type="GO" id="GO:0003824">
    <property type="term" value="F:catalytic activity"/>
    <property type="evidence" value="ECO:0007669"/>
    <property type="project" value="InterPro"/>
</dbReference>
<dbReference type="Proteomes" id="UP000602124">
    <property type="component" value="Unassembled WGS sequence"/>
</dbReference>
<dbReference type="InterPro" id="IPR005302">
    <property type="entry name" value="MoCF_Sase_C"/>
</dbReference>
<dbReference type="EMBL" id="JAEKMH010000006">
    <property type="protein sequence ID" value="MBJ3786925.1"/>
    <property type="molecule type" value="Genomic_DNA"/>
</dbReference>
<evidence type="ECO:0000313" key="3">
    <source>
        <dbReference type="Proteomes" id="UP000602124"/>
    </source>
</evidence>
<protein>
    <submittedName>
        <fullName evidence="2">MOSC N-terminal beta barrel domain-containing protein</fullName>
    </submittedName>
</protein>
<evidence type="ECO:0000259" key="1">
    <source>
        <dbReference type="PROSITE" id="PS51340"/>
    </source>
</evidence>
<sequence length="256" mass="28002">MSAFEIAQLWIYPVKSLGGMAVERVQVTAAGSFHGDREWIVTRPDGKMLWQGDVPAMTLLSARIEHDCLVLEGPEPADRIIVAPTEGAPADVLQYGYRLAGHDQGEAAASWLSERLSTPCRLVRVGQAAHDWGGLNPLHAISMISLASLNARLGMLQPPIEPERFRPNIVLSGDHQPFEEERIGALDLGAARLLLREPCTRCELPNISRADATRSRQPLKLIGAMSKERGSTRPAAFGIYSRAEGLDLRFGQVSHI</sequence>
<dbReference type="PROSITE" id="PS51340">
    <property type="entry name" value="MOSC"/>
    <property type="match status" value="1"/>
</dbReference>
<comment type="caution">
    <text evidence="2">The sequence shown here is derived from an EMBL/GenBank/DDBJ whole genome shotgun (WGS) entry which is preliminary data.</text>
</comment>
<organism evidence="2 3">
    <name type="scientific">Devosia sediminis</name>
    <dbReference type="NCBI Taxonomy" id="2798801"/>
    <lineage>
        <taxon>Bacteria</taxon>
        <taxon>Pseudomonadati</taxon>
        <taxon>Pseudomonadota</taxon>
        <taxon>Alphaproteobacteria</taxon>
        <taxon>Hyphomicrobiales</taxon>
        <taxon>Devosiaceae</taxon>
        <taxon>Devosia</taxon>
    </lineage>
</organism>
<gene>
    <name evidence="2" type="ORF">JEQ47_19535</name>
</gene>
<name>A0A934J167_9HYPH</name>
<dbReference type="SUPFAM" id="SSF141673">
    <property type="entry name" value="MOSC N-terminal domain-like"/>
    <property type="match status" value="1"/>
</dbReference>
<dbReference type="Pfam" id="PF03476">
    <property type="entry name" value="MOSC_N"/>
    <property type="match status" value="1"/>
</dbReference>
<feature type="domain" description="MOSC" evidence="1">
    <location>
        <begin position="109"/>
        <end position="256"/>
    </location>
</feature>
<dbReference type="InterPro" id="IPR005303">
    <property type="entry name" value="MOCOS_middle"/>
</dbReference>
<dbReference type="GO" id="GO:0030151">
    <property type="term" value="F:molybdenum ion binding"/>
    <property type="evidence" value="ECO:0007669"/>
    <property type="project" value="InterPro"/>
</dbReference>
<accession>A0A934J167</accession>
<dbReference type="Pfam" id="PF03473">
    <property type="entry name" value="MOSC"/>
    <property type="match status" value="1"/>
</dbReference>
<dbReference type="SUPFAM" id="SSF50800">
    <property type="entry name" value="PK beta-barrel domain-like"/>
    <property type="match status" value="1"/>
</dbReference>
<dbReference type="InterPro" id="IPR011037">
    <property type="entry name" value="Pyrv_Knase-like_insert_dom_sf"/>
</dbReference>
<keyword evidence="3" id="KW-1185">Reference proteome</keyword>
<dbReference type="RefSeq" id="WP_198878123.1">
    <property type="nucleotide sequence ID" value="NZ_JAEKMH010000006.1"/>
</dbReference>
<proteinExistence type="predicted"/>
<evidence type="ECO:0000313" key="2">
    <source>
        <dbReference type="EMBL" id="MBJ3786925.1"/>
    </source>
</evidence>
<dbReference type="AlphaFoldDB" id="A0A934J167"/>
<reference evidence="2" key="1">
    <citation type="submission" date="2020-12" db="EMBL/GenBank/DDBJ databases">
        <title>Devosia sp. MSA67 isolated from Mo River.</title>
        <authorList>
            <person name="Ma F."/>
            <person name="Zi Z."/>
        </authorList>
    </citation>
    <scope>NUCLEOTIDE SEQUENCE</scope>
    <source>
        <strain evidence="2">MSA67</strain>
    </source>
</reference>
<dbReference type="GO" id="GO:0030170">
    <property type="term" value="F:pyridoxal phosphate binding"/>
    <property type="evidence" value="ECO:0007669"/>
    <property type="project" value="InterPro"/>
</dbReference>